<keyword evidence="13" id="KW-0460">Magnesium</keyword>
<dbReference type="SUPFAM" id="SSF51735">
    <property type="entry name" value="NAD(P)-binding Rossmann-fold domains"/>
    <property type="match status" value="1"/>
</dbReference>
<gene>
    <name evidence="13" type="primary">dxr</name>
    <name evidence="17" type="ORF">N475_20575</name>
</gene>
<accession>A0A166VIT3</accession>
<evidence type="ECO:0000313" key="17">
    <source>
        <dbReference type="EMBL" id="KZN32918.1"/>
    </source>
</evidence>
<dbReference type="NCBIfam" id="TIGR00243">
    <property type="entry name" value="Dxr"/>
    <property type="match status" value="1"/>
</dbReference>
<dbReference type="InterPro" id="IPR013644">
    <property type="entry name" value="DXP_reductoisomerase_C"/>
</dbReference>
<dbReference type="InterPro" id="IPR036169">
    <property type="entry name" value="DXPR_C_sf"/>
</dbReference>
<evidence type="ECO:0000259" key="14">
    <source>
        <dbReference type="Pfam" id="PF02670"/>
    </source>
</evidence>
<dbReference type="PANTHER" id="PTHR30525">
    <property type="entry name" value="1-DEOXY-D-XYLULOSE 5-PHOSPHATE REDUCTOISOMERASE"/>
    <property type="match status" value="1"/>
</dbReference>
<feature type="binding site" evidence="13">
    <location>
        <position position="226"/>
    </location>
    <ligand>
        <name>1-deoxy-D-xylulose 5-phosphate</name>
        <dbReference type="ChEBI" id="CHEBI:57792"/>
    </ligand>
</feature>
<dbReference type="GO" id="GO:0070402">
    <property type="term" value="F:NADPH binding"/>
    <property type="evidence" value="ECO:0007669"/>
    <property type="project" value="InterPro"/>
</dbReference>
<reference evidence="17 18" key="1">
    <citation type="submission" date="2013-07" db="EMBL/GenBank/DDBJ databases">
        <title>Comparative Genomic and Metabolomic Analysis of Twelve Strains of Pseudoalteromonas luteoviolacea.</title>
        <authorList>
            <person name="Vynne N.G."/>
            <person name="Mansson M."/>
            <person name="Gram L."/>
        </authorList>
    </citation>
    <scope>NUCLEOTIDE SEQUENCE [LARGE SCALE GENOMIC DNA]</scope>
    <source>
        <strain evidence="17 18">DSM 6061</strain>
    </source>
</reference>
<dbReference type="GO" id="GO:0030604">
    <property type="term" value="F:1-deoxy-D-xylulose-5-phosphate reductoisomerase activity"/>
    <property type="evidence" value="ECO:0007669"/>
    <property type="project" value="UniProtKB-UniRule"/>
</dbReference>
<dbReference type="UniPathway" id="UPA00056">
    <property type="reaction ID" value="UER00092"/>
</dbReference>
<comment type="catalytic activity">
    <reaction evidence="10">
        <text>2-C-methyl-D-erythritol 4-phosphate + NADP(+) = 1-deoxy-D-xylulose 5-phosphate + NADPH + H(+)</text>
        <dbReference type="Rhea" id="RHEA:13717"/>
        <dbReference type="ChEBI" id="CHEBI:15378"/>
        <dbReference type="ChEBI" id="CHEBI:57783"/>
        <dbReference type="ChEBI" id="CHEBI:57792"/>
        <dbReference type="ChEBI" id="CHEBI:58262"/>
        <dbReference type="ChEBI" id="CHEBI:58349"/>
        <dbReference type="EC" id="1.1.1.267"/>
    </reaction>
    <physiologicalReaction direction="right-to-left" evidence="10">
        <dbReference type="Rhea" id="RHEA:13719"/>
    </physiologicalReaction>
</comment>
<evidence type="ECO:0000313" key="18">
    <source>
        <dbReference type="Proteomes" id="UP000076643"/>
    </source>
</evidence>
<dbReference type="Gene3D" id="3.40.50.720">
    <property type="entry name" value="NAD(P)-binding Rossmann-like Domain"/>
    <property type="match status" value="1"/>
</dbReference>
<feature type="binding site" evidence="13">
    <location>
        <position position="20"/>
    </location>
    <ligand>
        <name>NADPH</name>
        <dbReference type="ChEBI" id="CHEBI:57783"/>
    </ligand>
</feature>
<feature type="domain" description="1-deoxy-D-xylulose 5-phosphate reductoisomerase C-terminal" evidence="15">
    <location>
        <begin position="151"/>
        <end position="243"/>
    </location>
</feature>
<keyword evidence="7 13" id="KW-0560">Oxidoreductase</keyword>
<dbReference type="InterPro" id="IPR036291">
    <property type="entry name" value="NAD(P)-bd_dom_sf"/>
</dbReference>
<dbReference type="GO" id="GO:0030145">
    <property type="term" value="F:manganese ion binding"/>
    <property type="evidence" value="ECO:0007669"/>
    <property type="project" value="TreeGrafter"/>
</dbReference>
<sequence>MSAESNRLEQVVILGASGSIGTSTLDVIARNKARYNVFALVAGSNVDVILKQALEHKPRYIVMQDERAALSLREQLSNTSIEVLSGTDSMCDIAAHDDVDIVMSAIVGAAGLLPTLAAVEAGKKVLLANKESLVMSGQLFMDKVKRHGATLLPIDSEHNAIFQCMPLDVQRGTKSDFSSIGIRKILLTGSGGPFLTRDIQTLEQVTVDEAVAHPNWSMGRKISVDSATMMNKGLEFIEAKWLFDCQADDIEVVIHPQSMIHSMVQYQDGSVIAQMGQPDMRTPIAYGLAYPDRIDAGVKPLDFSAMRDFTFTHPDYARYPNLKLAIDACRHGQAATTSLNAANEVSVAAFLEGRIGFMDIFKVNEQVLEHSTLNDLKSLDEILDMDSQARRLAGQLIAKQG</sequence>
<dbReference type="InterPro" id="IPR026877">
    <property type="entry name" value="DXPR_C"/>
</dbReference>
<evidence type="ECO:0000256" key="10">
    <source>
        <dbReference type="ARBA" id="ARBA00048543"/>
    </source>
</evidence>
<dbReference type="PANTHER" id="PTHR30525:SF0">
    <property type="entry name" value="1-DEOXY-D-XYLULOSE 5-PHOSPHATE REDUCTOISOMERASE, CHLOROPLASTIC"/>
    <property type="match status" value="1"/>
</dbReference>
<dbReference type="EMBL" id="AUYB01000126">
    <property type="protein sequence ID" value="KZN32918.1"/>
    <property type="molecule type" value="Genomic_DNA"/>
</dbReference>
<feature type="binding site" evidence="13">
    <location>
        <position position="219"/>
    </location>
    <ligand>
        <name>NADPH</name>
        <dbReference type="ChEBI" id="CHEBI:57783"/>
    </ligand>
</feature>
<dbReference type="AlphaFoldDB" id="A0A166VIT3"/>
<dbReference type="NCBIfam" id="NF009114">
    <property type="entry name" value="PRK12464.1"/>
    <property type="match status" value="1"/>
</dbReference>
<dbReference type="SUPFAM" id="SSF69055">
    <property type="entry name" value="1-deoxy-D-xylulose-5-phosphate reductoisomerase, C-terminal domain"/>
    <property type="match status" value="1"/>
</dbReference>
<feature type="binding site" evidence="13">
    <location>
        <position position="19"/>
    </location>
    <ligand>
        <name>NADPH</name>
        <dbReference type="ChEBI" id="CHEBI:57783"/>
    </ligand>
</feature>
<feature type="binding site" evidence="13">
    <location>
        <position position="157"/>
    </location>
    <ligand>
        <name>Mn(2+)</name>
        <dbReference type="ChEBI" id="CHEBI:29035"/>
    </ligand>
</feature>
<feature type="binding site" evidence="13">
    <location>
        <position position="45"/>
    </location>
    <ligand>
        <name>NADPH</name>
        <dbReference type="ChEBI" id="CHEBI:57783"/>
    </ligand>
</feature>
<name>A0A166VIT3_9GAMM</name>
<evidence type="ECO:0000256" key="3">
    <source>
        <dbReference type="ARBA" id="ARBA00006825"/>
    </source>
</evidence>
<feature type="binding site" evidence="13">
    <location>
        <position position="190"/>
    </location>
    <ligand>
        <name>1-deoxy-D-xylulose 5-phosphate</name>
        <dbReference type="ChEBI" id="CHEBI:57792"/>
    </ligand>
</feature>
<dbReference type="NCBIfam" id="NF003938">
    <property type="entry name" value="PRK05447.1-1"/>
    <property type="match status" value="1"/>
</dbReference>
<feature type="binding site" evidence="13">
    <location>
        <position position="235"/>
    </location>
    <ligand>
        <name>1-deoxy-D-xylulose 5-phosphate</name>
        <dbReference type="ChEBI" id="CHEBI:57792"/>
    </ligand>
</feature>
<dbReference type="InterPro" id="IPR003821">
    <property type="entry name" value="DXP_reductoisomerase"/>
</dbReference>
<dbReference type="GO" id="GO:0051484">
    <property type="term" value="P:isopentenyl diphosphate biosynthetic process, methylerythritol 4-phosphate pathway involved in terpenoid biosynthetic process"/>
    <property type="evidence" value="ECO:0007669"/>
    <property type="project" value="UniProtKB-ARBA"/>
</dbReference>
<feature type="binding site" evidence="13">
    <location>
        <position position="232"/>
    </location>
    <ligand>
        <name>1-deoxy-D-xylulose 5-phosphate</name>
        <dbReference type="ChEBI" id="CHEBI:57792"/>
    </ligand>
</feature>
<evidence type="ECO:0000256" key="8">
    <source>
        <dbReference type="ARBA" id="ARBA00023211"/>
    </source>
</evidence>
<feature type="binding site" evidence="13">
    <location>
        <position position="157"/>
    </location>
    <ligand>
        <name>1-deoxy-D-xylulose 5-phosphate</name>
        <dbReference type="ChEBI" id="CHEBI:57792"/>
    </ligand>
</feature>
<dbReference type="EC" id="1.1.1.267" evidence="4 13"/>
<dbReference type="FunFam" id="1.10.1740.10:FF:000004">
    <property type="entry name" value="1-deoxy-D-xylulose 5-phosphate reductoisomerase"/>
    <property type="match status" value="1"/>
</dbReference>
<dbReference type="Pfam" id="PF13288">
    <property type="entry name" value="DXPR_C"/>
    <property type="match status" value="1"/>
</dbReference>
<evidence type="ECO:0000256" key="4">
    <source>
        <dbReference type="ARBA" id="ARBA00012366"/>
    </source>
</evidence>
<dbReference type="Pfam" id="PF08436">
    <property type="entry name" value="DXP_redisom_C"/>
    <property type="match status" value="1"/>
</dbReference>
<dbReference type="InterPro" id="IPR013512">
    <property type="entry name" value="DXP_reductoisomerase_N"/>
</dbReference>
<feature type="binding site" evidence="13">
    <location>
        <position position="156"/>
    </location>
    <ligand>
        <name>1-deoxy-D-xylulose 5-phosphate</name>
        <dbReference type="ChEBI" id="CHEBI:57792"/>
    </ligand>
</feature>
<evidence type="ECO:0000259" key="15">
    <source>
        <dbReference type="Pfam" id="PF08436"/>
    </source>
</evidence>
<dbReference type="SUPFAM" id="SSF55347">
    <property type="entry name" value="Glyceraldehyde-3-phosphate dehydrogenase-like, C-terminal domain"/>
    <property type="match status" value="1"/>
</dbReference>
<feature type="binding site" evidence="13">
    <location>
        <position position="130"/>
    </location>
    <ligand>
        <name>1-deoxy-D-xylulose 5-phosphate</name>
        <dbReference type="ChEBI" id="CHEBI:57792"/>
    </ligand>
</feature>
<evidence type="ECO:0000256" key="5">
    <source>
        <dbReference type="ARBA" id="ARBA00022723"/>
    </source>
</evidence>
<evidence type="ECO:0000256" key="12">
    <source>
        <dbReference type="ARBA" id="ARBA00071224"/>
    </source>
</evidence>
<evidence type="ECO:0000256" key="7">
    <source>
        <dbReference type="ARBA" id="ARBA00023002"/>
    </source>
</evidence>
<feature type="binding site" evidence="13">
    <location>
        <position position="129"/>
    </location>
    <ligand>
        <name>NADPH</name>
        <dbReference type="ChEBI" id="CHEBI:57783"/>
    </ligand>
</feature>
<dbReference type="PIRSF" id="PIRSF006205">
    <property type="entry name" value="Dxp_reductismrs"/>
    <property type="match status" value="1"/>
</dbReference>
<evidence type="ECO:0000256" key="9">
    <source>
        <dbReference type="ARBA" id="ARBA00023229"/>
    </source>
</evidence>
<protein>
    <recommendedName>
        <fullName evidence="12 13">1-deoxy-D-xylulose 5-phosphate reductoisomerase</fullName>
        <shortName evidence="13">DXP reductoisomerase</shortName>
        <ecNumber evidence="4 13">1.1.1.267</ecNumber>
    </recommendedName>
    <alternativeName>
        <fullName evidence="13">1-deoxyxylulose-5-phosphate reductoisomerase</fullName>
    </alternativeName>
    <alternativeName>
        <fullName evidence="13">2-C-methyl-D-erythritol 4-phosphate synthase</fullName>
    </alternativeName>
</protein>
<dbReference type="RefSeq" id="WP_063365791.1">
    <property type="nucleotide sequence ID" value="NZ_AQHB01000016.1"/>
</dbReference>
<dbReference type="STRING" id="43657.S4054249_06645"/>
<feature type="binding site" evidence="13">
    <location>
        <position position="131"/>
    </location>
    <ligand>
        <name>NADPH</name>
        <dbReference type="ChEBI" id="CHEBI:57783"/>
    </ligand>
</feature>
<keyword evidence="6 13" id="KW-0521">NADP</keyword>
<evidence type="ECO:0000256" key="6">
    <source>
        <dbReference type="ARBA" id="ARBA00022857"/>
    </source>
</evidence>
<comment type="cofactor">
    <cofactor evidence="13">
        <name>Mg(2+)</name>
        <dbReference type="ChEBI" id="CHEBI:18420"/>
    </cofactor>
    <cofactor evidence="13">
        <name>Mn(2+)</name>
        <dbReference type="ChEBI" id="CHEBI:29035"/>
    </cofactor>
</comment>
<comment type="caution">
    <text evidence="17">The sequence shown here is derived from an EMBL/GenBank/DDBJ whole genome shotgun (WGS) entry which is preliminary data.</text>
</comment>
<keyword evidence="8 13" id="KW-0464">Manganese</keyword>
<feature type="binding site" evidence="13">
    <location>
        <position position="155"/>
    </location>
    <ligand>
        <name>Mn(2+)</name>
        <dbReference type="ChEBI" id="CHEBI:29035"/>
    </ligand>
</feature>
<organism evidence="17 18">
    <name type="scientific">Pseudoalteromonas luteoviolacea DSM 6061</name>
    <dbReference type="NCBI Taxonomy" id="1365250"/>
    <lineage>
        <taxon>Bacteria</taxon>
        <taxon>Pseudomonadati</taxon>
        <taxon>Pseudomonadota</taxon>
        <taxon>Gammaproteobacteria</taxon>
        <taxon>Alteromonadales</taxon>
        <taxon>Pseudoalteromonadaceae</taxon>
        <taxon>Pseudoalteromonas</taxon>
    </lineage>
</organism>
<feature type="binding site" evidence="13">
    <location>
        <position position="231"/>
    </location>
    <ligand>
        <name>1-deoxy-D-xylulose 5-phosphate</name>
        <dbReference type="ChEBI" id="CHEBI:57792"/>
    </ligand>
</feature>
<evidence type="ECO:0000256" key="13">
    <source>
        <dbReference type="HAMAP-Rule" id="MF_00183"/>
    </source>
</evidence>
<feature type="binding site" evidence="13">
    <location>
        <position position="213"/>
    </location>
    <ligand>
        <name>1-deoxy-D-xylulose 5-phosphate</name>
        <dbReference type="ChEBI" id="CHEBI:57792"/>
    </ligand>
</feature>
<feature type="domain" description="DXP reductoisomerase C-terminal" evidence="16">
    <location>
        <begin position="275"/>
        <end position="391"/>
    </location>
</feature>
<dbReference type="HAMAP" id="MF_00183">
    <property type="entry name" value="DXP_reductoisom"/>
    <property type="match status" value="1"/>
</dbReference>
<feature type="binding site" evidence="13">
    <location>
        <position position="18"/>
    </location>
    <ligand>
        <name>NADPH</name>
        <dbReference type="ChEBI" id="CHEBI:57783"/>
    </ligand>
</feature>
<dbReference type="Proteomes" id="UP000076643">
    <property type="component" value="Unassembled WGS sequence"/>
</dbReference>
<comment type="pathway">
    <text evidence="2 13">Isoprenoid biosynthesis; isopentenyl diphosphate biosynthesis via DXP pathway; isopentenyl diphosphate from 1-deoxy-D-xylulose 5-phosphate: step 1/6.</text>
</comment>
<feature type="binding site" evidence="13">
    <location>
        <position position="43"/>
    </location>
    <ligand>
        <name>NADPH</name>
        <dbReference type="ChEBI" id="CHEBI:57783"/>
    </ligand>
</feature>
<evidence type="ECO:0000256" key="1">
    <source>
        <dbReference type="ARBA" id="ARBA00001941"/>
    </source>
</evidence>
<evidence type="ECO:0000256" key="11">
    <source>
        <dbReference type="ARBA" id="ARBA00054845"/>
    </source>
</evidence>
<comment type="function">
    <text evidence="11 13">Catalyzes the NADPH-dependent rearrangement and reduction of 1-deoxy-D-xylulose-5-phosphate (DXP) to 2-C-methyl-D-erythritol 4-phosphate (MEP).</text>
</comment>
<dbReference type="FunFam" id="3.40.50.720:FF:000045">
    <property type="entry name" value="1-deoxy-D-xylulose 5-phosphate reductoisomerase"/>
    <property type="match status" value="1"/>
</dbReference>
<comment type="cofactor">
    <cofactor evidence="1">
        <name>Co(2+)</name>
        <dbReference type="ChEBI" id="CHEBI:48828"/>
    </cofactor>
</comment>
<feature type="domain" description="1-deoxy-D-xylulose 5-phosphate reductoisomerase N-terminal" evidence="14">
    <location>
        <begin position="11"/>
        <end position="137"/>
    </location>
</feature>
<evidence type="ECO:0000259" key="16">
    <source>
        <dbReference type="Pfam" id="PF13288"/>
    </source>
</evidence>
<evidence type="ECO:0000256" key="2">
    <source>
        <dbReference type="ARBA" id="ARBA00005094"/>
    </source>
</evidence>
<keyword evidence="18" id="KW-1185">Reference proteome</keyword>
<comment type="caution">
    <text evidence="13">Lacks conserved residue(s) required for the propagation of feature annotation.</text>
</comment>
<dbReference type="Gene3D" id="1.10.1740.10">
    <property type="match status" value="1"/>
</dbReference>
<keyword evidence="5 13" id="KW-0479">Metal-binding</keyword>
<keyword evidence="9 13" id="KW-0414">Isoprene biosynthesis</keyword>
<proteinExistence type="inferred from homology"/>
<comment type="similarity">
    <text evidence="3 13">Belongs to the DXR family.</text>
</comment>
<dbReference type="Pfam" id="PF02670">
    <property type="entry name" value="DXP_reductoisom"/>
    <property type="match status" value="1"/>
</dbReference>
<dbReference type="PATRIC" id="fig|1365250.3.peg.3946"/>
<feature type="binding site" evidence="13">
    <location>
        <position position="235"/>
    </location>
    <ligand>
        <name>Mn(2+)</name>
        <dbReference type="ChEBI" id="CHEBI:29035"/>
    </ligand>
</feature>